<dbReference type="KEGG" id="acht:bsdcttw_43590"/>
<accession>A0A7M3S9Q1</accession>
<proteinExistence type="predicted"/>
<reference evidence="1 2" key="2">
    <citation type="submission" date="2020-08" db="EMBL/GenBank/DDBJ databases">
        <authorList>
            <person name="Ueki A."/>
            <person name="Tonouchi A."/>
        </authorList>
    </citation>
    <scope>NUCLEOTIDE SEQUENCE [LARGE SCALE GENOMIC DNA]</scope>
    <source>
        <strain evidence="1 2">CTTW</strain>
    </source>
</reference>
<evidence type="ECO:0000313" key="2">
    <source>
        <dbReference type="Proteomes" id="UP000515703"/>
    </source>
</evidence>
<evidence type="ECO:0000313" key="1">
    <source>
        <dbReference type="EMBL" id="BCK01319.1"/>
    </source>
</evidence>
<protein>
    <recommendedName>
        <fullName evidence="3">Papain-like cysteine peptidase</fullName>
    </recommendedName>
</protein>
<dbReference type="EMBL" id="AP023368">
    <property type="protein sequence ID" value="BCK01319.1"/>
    <property type="molecule type" value="Genomic_DNA"/>
</dbReference>
<sequence>MYYYDLYISVGGACRPAYHLQANDLRNEAYPLDWQMEYSLDTVIHLFKTQFVDFFVDIEEDNNRGDSKYRWINDTINNIVSIHHFPRNIEVEKAQKKFLEKMSKRFKNMDDKLEKAKRVVLICNRTDTIEKLQLFLKEFSSLYPHLEIKLINIRNNEEMDINSYNMKRYVLSDCLSIEEYSFNDTFNGFTQERADWRGNMEIWGNILNNYYNKHRFECFRIMQKIKDENKALVIYGAGKRCLDLLYRFDKYDIQIKGIAVTDTHNNSQSIRQYGVNAIEKYDKDDTIVISLKDRYEAEIIKNTLLSKGYYNLYFVNDKLNLEKAF</sequence>
<dbReference type="InterPro" id="IPR014903">
    <property type="entry name" value="DUF1796"/>
</dbReference>
<dbReference type="RefSeq" id="WP_185256902.1">
    <property type="nucleotide sequence ID" value="NZ_AP023368.1"/>
</dbReference>
<dbReference type="Pfam" id="PF08795">
    <property type="entry name" value="DUF1796"/>
    <property type="match status" value="1"/>
</dbReference>
<gene>
    <name evidence="1" type="ORF">bsdcttw_43590</name>
</gene>
<organism evidence="1 2">
    <name type="scientific">Anaerocolumna chitinilytica</name>
    <dbReference type="NCBI Taxonomy" id="1727145"/>
    <lineage>
        <taxon>Bacteria</taxon>
        <taxon>Bacillati</taxon>
        <taxon>Bacillota</taxon>
        <taxon>Clostridia</taxon>
        <taxon>Lachnospirales</taxon>
        <taxon>Lachnospiraceae</taxon>
        <taxon>Anaerocolumna</taxon>
    </lineage>
</organism>
<name>A0A7M3S9Q1_9FIRM</name>
<reference evidence="1 2" key="1">
    <citation type="submission" date="2020-08" db="EMBL/GenBank/DDBJ databases">
        <title>Draft genome sequencing of an Anaerocolumna strain isolated from anoxic soil subjected to BSD treatment.</title>
        <authorList>
            <person name="Uek A."/>
            <person name="Tonouchi A."/>
        </authorList>
    </citation>
    <scope>NUCLEOTIDE SEQUENCE [LARGE SCALE GENOMIC DNA]</scope>
    <source>
        <strain evidence="1 2">CTTW</strain>
    </source>
</reference>
<evidence type="ECO:0008006" key="3">
    <source>
        <dbReference type="Google" id="ProtNLM"/>
    </source>
</evidence>
<keyword evidence="2" id="KW-1185">Reference proteome</keyword>
<dbReference type="Proteomes" id="UP000515703">
    <property type="component" value="Chromosome"/>
</dbReference>
<dbReference type="AlphaFoldDB" id="A0A7M3S9Q1"/>